<dbReference type="InterPro" id="IPR029491">
    <property type="entry name" value="Helicase_HTH"/>
</dbReference>
<dbReference type="InterPro" id="IPR008308">
    <property type="entry name" value="YpbB-like"/>
</dbReference>
<evidence type="ECO:0000259" key="2">
    <source>
        <dbReference type="Pfam" id="PF14493"/>
    </source>
</evidence>
<evidence type="ECO:0000259" key="1">
    <source>
        <dbReference type="Pfam" id="PF09382"/>
    </source>
</evidence>
<evidence type="ECO:0000313" key="3">
    <source>
        <dbReference type="EMBL" id="GAA0481333.1"/>
    </source>
</evidence>
<feature type="domain" description="RQC" evidence="1">
    <location>
        <begin position="6"/>
        <end position="90"/>
    </location>
</feature>
<protein>
    <submittedName>
        <fullName evidence="3">Helix-turn-helix domain-containing protein</fullName>
    </submittedName>
</protein>
<dbReference type="RefSeq" id="WP_343836658.1">
    <property type="nucleotide sequence ID" value="NZ_BAAADO010000001.1"/>
</dbReference>
<dbReference type="EMBL" id="BAAADO010000001">
    <property type="protein sequence ID" value="GAA0481333.1"/>
    <property type="molecule type" value="Genomic_DNA"/>
</dbReference>
<gene>
    <name evidence="3" type="ORF">GCM10008986_02490</name>
</gene>
<sequence length="354" mass="41268">MYQTILLACIDRIDDEKSFSSIYHLLKGKRSAQTIQDAKAYGLSPIFGILKSLTKNQFRNSLLKLHKDEYIEWKGEETVSLTSTGKSYLSIRKSQEPELAWFDGFNLHHIAPHFRLRLLLWIQTASNLLKNHSHFIPVNDQREVATWVKTFYQKKKNQLDAHFASLHEELHQLLKLHQPFHADIFVATLTGFRKIGLSKQQIAEKWNLTIEDAELYLQSSIHFILNKVHQNQTEFPTLSEFIPHELMQLPLTASAGKTRKLLKQGYTIEQISRRRNLKVNTIQDHIVEIIHVDPSYPVDSFVSAEAEQIIRNKISELNTKRLKVIKEQLPESISYFMIRIVMAKLYQSRDYAYA</sequence>
<keyword evidence="4" id="KW-1185">Reference proteome</keyword>
<accession>A0ABN1APL2</accession>
<evidence type="ECO:0000313" key="4">
    <source>
        <dbReference type="Proteomes" id="UP001500880"/>
    </source>
</evidence>
<dbReference type="InterPro" id="IPR036388">
    <property type="entry name" value="WH-like_DNA-bd_sf"/>
</dbReference>
<dbReference type="PIRSF" id="PIRSF021350">
    <property type="entry name" value="UCP021350"/>
    <property type="match status" value="1"/>
</dbReference>
<dbReference type="InterPro" id="IPR018982">
    <property type="entry name" value="RQC_domain"/>
</dbReference>
<reference evidence="3 4" key="1">
    <citation type="journal article" date="2019" name="Int. J. Syst. Evol. Microbiol.">
        <title>The Global Catalogue of Microorganisms (GCM) 10K type strain sequencing project: providing services to taxonomists for standard genome sequencing and annotation.</title>
        <authorList>
            <consortium name="The Broad Institute Genomics Platform"/>
            <consortium name="The Broad Institute Genome Sequencing Center for Infectious Disease"/>
            <person name="Wu L."/>
            <person name="Ma J."/>
        </authorList>
    </citation>
    <scope>NUCLEOTIDE SEQUENCE [LARGE SCALE GENOMIC DNA]</scope>
    <source>
        <strain evidence="3 4">JCM 12389</strain>
    </source>
</reference>
<proteinExistence type="predicted"/>
<organism evidence="3 4">
    <name type="scientific">Salinibacillus aidingensis</name>
    <dbReference type="NCBI Taxonomy" id="237684"/>
    <lineage>
        <taxon>Bacteria</taxon>
        <taxon>Bacillati</taxon>
        <taxon>Bacillota</taxon>
        <taxon>Bacilli</taxon>
        <taxon>Bacillales</taxon>
        <taxon>Bacillaceae</taxon>
        <taxon>Salinibacillus</taxon>
    </lineage>
</organism>
<dbReference type="Proteomes" id="UP001500880">
    <property type="component" value="Unassembled WGS sequence"/>
</dbReference>
<dbReference type="Pfam" id="PF14493">
    <property type="entry name" value="HTH_40"/>
    <property type="match status" value="1"/>
</dbReference>
<name>A0ABN1APL2_9BACI</name>
<comment type="caution">
    <text evidence="3">The sequence shown here is derived from an EMBL/GenBank/DDBJ whole genome shotgun (WGS) entry which is preliminary data.</text>
</comment>
<feature type="domain" description="Helicase Helix-turn-helix" evidence="2">
    <location>
        <begin position="255"/>
        <end position="342"/>
    </location>
</feature>
<dbReference type="Gene3D" id="1.10.10.10">
    <property type="entry name" value="Winged helix-like DNA-binding domain superfamily/Winged helix DNA-binding domain"/>
    <property type="match status" value="1"/>
</dbReference>
<dbReference type="Pfam" id="PF09382">
    <property type="entry name" value="RQC"/>
    <property type="match status" value="1"/>
</dbReference>